<protein>
    <submittedName>
        <fullName evidence="1">Uncharacterized protein</fullName>
    </submittedName>
</protein>
<keyword evidence="2" id="KW-1185">Reference proteome</keyword>
<reference evidence="1 2" key="1">
    <citation type="submission" date="2023-07" db="EMBL/GenBank/DDBJ databases">
        <title>Sorghum-associated microbial communities from plants grown in Nebraska, USA.</title>
        <authorList>
            <person name="Schachtman D."/>
        </authorList>
    </citation>
    <scope>NUCLEOTIDE SEQUENCE [LARGE SCALE GENOMIC DNA]</scope>
    <source>
        <strain evidence="1 2">CC222</strain>
    </source>
</reference>
<evidence type="ECO:0000313" key="1">
    <source>
        <dbReference type="EMBL" id="MDP9890475.1"/>
    </source>
</evidence>
<accession>A0ABT9RYZ5</accession>
<gene>
    <name evidence="1" type="ORF">J2X98_004089</name>
</gene>
<evidence type="ECO:0000313" key="2">
    <source>
        <dbReference type="Proteomes" id="UP001226577"/>
    </source>
</evidence>
<name>A0ABT9RYZ5_9MICC</name>
<dbReference type="Proteomes" id="UP001226577">
    <property type="component" value="Unassembled WGS sequence"/>
</dbReference>
<dbReference type="EMBL" id="JAUSRE010000029">
    <property type="protein sequence ID" value="MDP9890475.1"/>
    <property type="molecule type" value="Genomic_DNA"/>
</dbReference>
<dbReference type="RefSeq" id="WP_307311791.1">
    <property type="nucleotide sequence ID" value="NZ_JAUSRE010000029.1"/>
</dbReference>
<organism evidence="1 2">
    <name type="scientific">Pseudarthrobacter enclensis</name>
    <dbReference type="NCBI Taxonomy" id="993070"/>
    <lineage>
        <taxon>Bacteria</taxon>
        <taxon>Bacillati</taxon>
        <taxon>Actinomycetota</taxon>
        <taxon>Actinomycetes</taxon>
        <taxon>Micrococcales</taxon>
        <taxon>Micrococcaceae</taxon>
        <taxon>Pseudarthrobacter</taxon>
    </lineage>
</organism>
<comment type="caution">
    <text evidence="1">The sequence shown here is derived from an EMBL/GenBank/DDBJ whole genome shotgun (WGS) entry which is preliminary data.</text>
</comment>
<proteinExistence type="predicted"/>
<sequence>MRDQALKHAPGRPVLLLRPAPVKVRSCVGNAVAYTVTDVLVEWDEDSCYHLRWEASWLVRRCTGQQAVNSKDDVPLPSRFGAMGPAPSHR</sequence>